<dbReference type="InterPro" id="IPR036541">
    <property type="entry name" value="PLipase_A1_sf"/>
</dbReference>
<evidence type="ECO:0000256" key="13">
    <source>
        <dbReference type="ARBA" id="ARBA00023136"/>
    </source>
</evidence>
<dbReference type="EC" id="3.1.1.4" evidence="15"/>
<evidence type="ECO:0000256" key="15">
    <source>
        <dbReference type="RuleBase" id="RU366027"/>
    </source>
</evidence>
<dbReference type="Gene3D" id="2.40.230.10">
    <property type="entry name" value="Phospholipase A1"/>
    <property type="match status" value="1"/>
</dbReference>
<keyword evidence="12 15" id="KW-0443">Lipid metabolism</keyword>
<comment type="similarity">
    <text evidence="3 15">Belongs to the phospholipase A1 family.</text>
</comment>
<keyword evidence="6" id="KW-0812">Transmembrane</keyword>
<dbReference type="Pfam" id="PF02253">
    <property type="entry name" value="PLA1"/>
    <property type="match status" value="1"/>
</dbReference>
<evidence type="ECO:0000256" key="2">
    <source>
        <dbReference type="ARBA" id="ARBA00001604"/>
    </source>
</evidence>
<keyword evidence="14 15" id="KW-0998">Cell outer membrane</keyword>
<comment type="catalytic activity">
    <reaction evidence="1 15">
        <text>a 1,2-diacyl-sn-glycero-3-phosphocholine + H2O = a 2-acyl-sn-glycero-3-phosphocholine + a fatty acid + H(+)</text>
        <dbReference type="Rhea" id="RHEA:18689"/>
        <dbReference type="ChEBI" id="CHEBI:15377"/>
        <dbReference type="ChEBI" id="CHEBI:15378"/>
        <dbReference type="ChEBI" id="CHEBI:28868"/>
        <dbReference type="ChEBI" id="CHEBI:57643"/>
        <dbReference type="ChEBI" id="CHEBI:57875"/>
        <dbReference type="EC" id="3.1.1.32"/>
    </reaction>
</comment>
<evidence type="ECO:0000256" key="8">
    <source>
        <dbReference type="ARBA" id="ARBA00022729"/>
    </source>
</evidence>
<evidence type="ECO:0000256" key="4">
    <source>
        <dbReference type="ARBA" id="ARBA00011702"/>
    </source>
</evidence>
<evidence type="ECO:0000256" key="11">
    <source>
        <dbReference type="ARBA" id="ARBA00022963"/>
    </source>
</evidence>
<evidence type="ECO:0000313" key="16">
    <source>
        <dbReference type="EMBL" id="MDR4125228.1"/>
    </source>
</evidence>
<evidence type="ECO:0000256" key="12">
    <source>
        <dbReference type="ARBA" id="ARBA00023098"/>
    </source>
</evidence>
<dbReference type="SUPFAM" id="SSF56931">
    <property type="entry name" value="Outer membrane phospholipase A (OMPLA)"/>
    <property type="match status" value="1"/>
</dbReference>
<keyword evidence="9 15" id="KW-0378">Hydrolase</keyword>
<accession>A0ABU1D4D6</accession>
<keyword evidence="5" id="KW-1134">Transmembrane beta strand</keyword>
<keyword evidence="13" id="KW-0472">Membrane</keyword>
<evidence type="ECO:0000256" key="1">
    <source>
        <dbReference type="ARBA" id="ARBA00000111"/>
    </source>
</evidence>
<proteinExistence type="inferred from homology"/>
<comment type="caution">
    <text evidence="16">The sequence shown here is derived from an EMBL/GenBank/DDBJ whole genome shotgun (WGS) entry which is preliminary data.</text>
</comment>
<comment type="function">
    <text evidence="15">Hydrolysis of phosphatidylcholine with phospholipase A2 (EC 3.1.1.4) and phospholipase A1 (EC 3.1.1.32) activities.</text>
</comment>
<dbReference type="EC" id="3.1.1.32" evidence="15"/>
<dbReference type="Proteomes" id="UP001232156">
    <property type="component" value="Unassembled WGS sequence"/>
</dbReference>
<comment type="subcellular location">
    <subcellularLocation>
        <location evidence="15">Cell outer membrane</location>
        <topology evidence="15">Multi-pass membrane protein</topology>
    </subcellularLocation>
    <text evidence="15">One of the very few enzymes located there.</text>
</comment>
<dbReference type="InterPro" id="IPR003187">
    <property type="entry name" value="PLipase_A1"/>
</dbReference>
<keyword evidence="8" id="KW-0732">Signal</keyword>
<protein>
    <recommendedName>
        <fullName evidence="15">Phospholipase A1</fullName>
        <ecNumber evidence="15">3.1.1.32</ecNumber>
        <ecNumber evidence="15">3.1.1.4</ecNumber>
    </recommendedName>
    <alternativeName>
        <fullName evidence="15">Phosphatidylcholine 1-acylhydrolase</fullName>
    </alternativeName>
</protein>
<name>A0ABU1D4D6_9BURK</name>
<evidence type="ECO:0000256" key="14">
    <source>
        <dbReference type="ARBA" id="ARBA00023237"/>
    </source>
</evidence>
<comment type="cofactor">
    <cofactor evidence="15">
        <name>Ca(2+)</name>
        <dbReference type="ChEBI" id="CHEBI:29108"/>
    </cofactor>
    <text evidence="15">Binds 1 Ca(2+) ion per monomer. In the dimeric form the Ca(2+) is bound by different amino acids with binding of each Ca(2+) shared with ligands coming from each monomer. The Ca(2+) ion may have a role in catalysis.</text>
</comment>
<evidence type="ECO:0000256" key="10">
    <source>
        <dbReference type="ARBA" id="ARBA00022837"/>
    </source>
</evidence>
<keyword evidence="11 15" id="KW-0442">Lipid degradation</keyword>
<evidence type="ECO:0000256" key="5">
    <source>
        <dbReference type="ARBA" id="ARBA00022452"/>
    </source>
</evidence>
<comment type="subunit">
    <text evidence="4 15">Homodimer; dimerization is reversible, and the dimeric form is the active one.</text>
</comment>
<evidence type="ECO:0000256" key="9">
    <source>
        <dbReference type="ARBA" id="ARBA00022801"/>
    </source>
</evidence>
<evidence type="ECO:0000256" key="3">
    <source>
        <dbReference type="ARBA" id="ARBA00010525"/>
    </source>
</evidence>
<evidence type="ECO:0000313" key="17">
    <source>
        <dbReference type="Proteomes" id="UP001232156"/>
    </source>
</evidence>
<organism evidence="16 17">
    <name type="scientific">Yanghanlia caeni</name>
    <dbReference type="NCBI Taxonomy" id="3064283"/>
    <lineage>
        <taxon>Bacteria</taxon>
        <taxon>Pseudomonadati</taxon>
        <taxon>Pseudomonadota</taxon>
        <taxon>Betaproteobacteria</taxon>
        <taxon>Burkholderiales</taxon>
        <taxon>Alcaligenaceae</taxon>
        <taxon>Yanghanlia</taxon>
    </lineage>
</organism>
<gene>
    <name evidence="16" type="ORF">Q8947_04415</name>
</gene>
<dbReference type="PANTHER" id="PTHR40457">
    <property type="entry name" value="PHOSPHOLIPASE A1"/>
    <property type="match status" value="1"/>
</dbReference>
<sequence>MTLHPVPAHTALRLRLAALAVGVAAALPLHAFAGITYSLGTNHAAAGETVMVQGIVFNDTPDQMDWTAPETIVLQWRNERGQALRSIAYLDGGTPATSIPVNGFVRFQWRAVVPQGVDGLQAINVEGDSTLLALDTSPTETARVAAAPADGPVLDAGKGGLSGSDPVASELAVAQAGATHRGGPAPVAALSTPTYGGFERFRSAISPYEPVYFDVGGDSSRMARFQISLKYRLFAPKAPQNPGLVDGIYLGYTQTSLWDLHSDSNPFVDTSFKPSLFWRQDAVLRPENSPFYLGLQTGVEHESNGKSGEDSRSLNFVYVQPEFNYRFSHGSTLTFAPRVKQYFGTRDNSDYKDFVGHVDWKLRWAQDDGIVLTGLYRRGKNGRDSTQLEAAWPLKRTFLNMNGYFHVQYFKGYNETLLGYDHKTGSQIRFGLALVP</sequence>
<dbReference type="EMBL" id="JAUZQE010000007">
    <property type="protein sequence ID" value="MDR4125228.1"/>
    <property type="molecule type" value="Genomic_DNA"/>
</dbReference>
<keyword evidence="10 15" id="KW-0106">Calcium</keyword>
<dbReference type="PRINTS" id="PR01486">
    <property type="entry name" value="PHPHLIPASEA1"/>
</dbReference>
<dbReference type="PANTHER" id="PTHR40457:SF1">
    <property type="entry name" value="PHOSPHOLIPASE A1"/>
    <property type="match status" value="1"/>
</dbReference>
<reference evidence="16 17" key="1">
    <citation type="submission" date="2023-08" db="EMBL/GenBank/DDBJ databases">
        <title>Alcaligenaceae gen. nov., a novel taxon isolated from the sludge of Yixing Pesticide Factory.</title>
        <authorList>
            <person name="Ruan L."/>
        </authorList>
    </citation>
    <scope>NUCLEOTIDE SEQUENCE [LARGE SCALE GENOMIC DNA]</scope>
    <source>
        <strain evidence="16 17">LG-2</strain>
    </source>
</reference>
<keyword evidence="17" id="KW-1185">Reference proteome</keyword>
<keyword evidence="7 15" id="KW-0479">Metal-binding</keyword>
<evidence type="ECO:0000256" key="6">
    <source>
        <dbReference type="ARBA" id="ARBA00022692"/>
    </source>
</evidence>
<dbReference type="RefSeq" id="WP_347286551.1">
    <property type="nucleotide sequence ID" value="NZ_JAUZQE010000007.1"/>
</dbReference>
<evidence type="ECO:0000256" key="7">
    <source>
        <dbReference type="ARBA" id="ARBA00022723"/>
    </source>
</evidence>
<comment type="catalytic activity">
    <reaction evidence="2 15">
        <text>a 1,2-diacyl-sn-glycero-3-phosphocholine + H2O = a 1-acyl-sn-glycero-3-phosphocholine + a fatty acid + H(+)</text>
        <dbReference type="Rhea" id="RHEA:15801"/>
        <dbReference type="ChEBI" id="CHEBI:15377"/>
        <dbReference type="ChEBI" id="CHEBI:15378"/>
        <dbReference type="ChEBI" id="CHEBI:28868"/>
        <dbReference type="ChEBI" id="CHEBI:57643"/>
        <dbReference type="ChEBI" id="CHEBI:58168"/>
        <dbReference type="EC" id="3.1.1.4"/>
    </reaction>
</comment>